<feature type="compositionally biased region" description="Gly residues" evidence="2">
    <location>
        <begin position="1220"/>
        <end position="1230"/>
    </location>
</feature>
<evidence type="ECO:0000256" key="2">
    <source>
        <dbReference type="SAM" id="MobiDB-lite"/>
    </source>
</evidence>
<feature type="compositionally biased region" description="Polar residues" evidence="2">
    <location>
        <begin position="876"/>
        <end position="886"/>
    </location>
</feature>
<keyword evidence="1" id="KW-0175">Coiled coil</keyword>
<evidence type="ECO:0000256" key="1">
    <source>
        <dbReference type="SAM" id="Coils"/>
    </source>
</evidence>
<feature type="coiled-coil region" evidence="1">
    <location>
        <begin position="986"/>
        <end position="1074"/>
    </location>
</feature>
<protein>
    <submittedName>
        <fullName evidence="3">Uncharacterized protein</fullName>
    </submittedName>
</protein>
<feature type="compositionally biased region" description="Low complexity" evidence="2">
    <location>
        <begin position="1165"/>
        <end position="1177"/>
    </location>
</feature>
<feature type="compositionally biased region" description="Low complexity" evidence="2">
    <location>
        <begin position="1381"/>
        <end position="1396"/>
    </location>
</feature>
<name>A0A0N0DT81_LEPPY</name>
<feature type="compositionally biased region" description="Polar residues" evidence="2">
    <location>
        <begin position="162"/>
        <end position="176"/>
    </location>
</feature>
<feature type="compositionally biased region" description="Gly residues" evidence="2">
    <location>
        <begin position="337"/>
        <end position="349"/>
    </location>
</feature>
<sequence length="1512" mass="152734">MPSKPSNKSGGNKTNASGSSGKGQKPNSASRTNTTGTTTAASTTTTAAAAAAPTASATSSATTAPSFDSLPHATSGERLKGVEVGSTIPALMSELGVLLQQTPGGGGGGSGGLPRGRNGGLLFEDADARASGSDAAAAVFGDDVSRRLDQISPGALERLSQVFQLQRRQAQTTNTNASANSAAASSKGGSGSPSAEAADSDDEDELDGTSGSSGATGHTTPAPAPPSTTSPNNTGPPGGGTSGSEYDAYSAAGRRHNLEEMFEMMQRSIGNYARGAAAVAAAGGGGALDGKEKPGSGVAALAGDMGLDPSAYSDPLTQLELFRAMMVATSKGRTAAGAGGAAGGAGAAGLEGKSEDTAETRARGQRSGNGGGGGAGGGGGNGGGGAGTGSGGAAGRVPGSIDLQASNPFQSFLDVLGPQLFGQVRLQQRAAVAGKAAAAAANVNGLSKDTEAATATAAVTPPSARDVDVTPNSAANLSDLQKRVEQVRVLSSSTLEELAADEVSDSTSGNLRGLLLGDPESSALALAAPETELSSAKVGYCLTEAAAVAVSMLWSYLGSQQKDAPLLLGWNREAAQRHFNLLLFRLRQELAGHSPANLTEIARCFGGGVAAEAEDVYRAINGVGVLLFFTCKPLALLEKTCAELGISLSDSANADSNIMPELIAEKLAAFFYPMKEGKLAFAHISFIPRLQVHEHAPGNYTCTIDNASNMGRMLRERLISNRFSCSKIKWRAAIVSDKEELKFLVWHRYSVPLSVHLLVRTSEPKKKKRSASAKDGGSAAENNNNGGEEKETSAADELRANSALFMERQVTAAPGEMIGFADDFLGLTVVLSSPTTLQHGYRTYNKADDRVVFQFSLQLSNTDGTSLDGGAAGMSVNKNGSKQATPQQQQQYDDAEPSVNGSVAGRTDGGDSKEDAEAEMRATVRAVVVAESAARAVLAETANLEYRHLQNDEFRGAHQSRRRAEDRERKALLAKVGPPPELMKEVDKLAQAVQAAQQQISKLSKERAKEDKENEKMAEKLAQQQGDLSKLMRTLESSETELAKLEAETKAVERRIEEKRARLARKEAKKAEQSQWTALKRVLEPTSSSTHHDTLAINDFGSFLQSTSTMVTLAAAPPPPLASGGMAATAAVYSTTVSGGMPPLSSSSGGGLTAFGTDPFSARQATTPPSSAANATPVFSTQPKMGMTTANTSGGLGANNMNTNVTAAAGASPHHPLLDGLGGNGGGGGSSSASTHPGMVSPKVPPSPGVASNASTAMGSRNSPASAMAGSLGSPGMSLASNNNPSNAVGGRSSASPSNAMMGTAGTPGGLSNAPPSAGGGLSFGLAPSLFSTNPVSHTAHANVVGGGGAAMGPGASAGSLYTSLDANAQPFSPSPPPGSPGSAAAAAASVSSNHGHSGGGGNTNHHNNGGGGFAFTVTAGAGVHPGLAGASAPLYQGGQAFSSGHELAGHAPSPFSTTPMSASGNGLFMMGNTGGGGGGANDLVHHQGMFPPQPHSSNEMLSFSTSLQWRS</sequence>
<feature type="compositionally biased region" description="Polar residues" evidence="2">
    <location>
        <begin position="1"/>
        <end position="19"/>
    </location>
</feature>
<feature type="region of interest" description="Disordered" evidence="2">
    <location>
        <begin position="1206"/>
        <end position="1316"/>
    </location>
</feature>
<feature type="compositionally biased region" description="Low complexity" evidence="2">
    <location>
        <begin position="1206"/>
        <end position="1219"/>
    </location>
</feature>
<feature type="compositionally biased region" description="Low complexity" evidence="2">
    <location>
        <begin position="177"/>
        <end position="197"/>
    </location>
</feature>
<feature type="compositionally biased region" description="Acidic residues" evidence="2">
    <location>
        <begin position="198"/>
        <end position="207"/>
    </location>
</feature>
<accession>A0A0N0DT81</accession>
<feature type="compositionally biased region" description="Polar residues" evidence="2">
    <location>
        <begin position="1250"/>
        <end position="1265"/>
    </location>
</feature>
<feature type="compositionally biased region" description="Gly residues" evidence="2">
    <location>
        <begin position="1397"/>
        <end position="1408"/>
    </location>
</feature>
<dbReference type="RefSeq" id="XP_015655473.1">
    <property type="nucleotide sequence ID" value="XM_015805996.1"/>
</dbReference>
<dbReference type="CDD" id="cd22265">
    <property type="entry name" value="UDM1_RNF168"/>
    <property type="match status" value="1"/>
</dbReference>
<comment type="caution">
    <text evidence="3">The sequence shown here is derived from an EMBL/GenBank/DDBJ whole genome shotgun (WGS) entry which is preliminary data.</text>
</comment>
<feature type="compositionally biased region" description="Low complexity" evidence="2">
    <location>
        <begin position="28"/>
        <end position="64"/>
    </location>
</feature>
<feature type="region of interest" description="Disordered" evidence="2">
    <location>
        <begin position="765"/>
        <end position="794"/>
    </location>
</feature>
<feature type="compositionally biased region" description="Low complexity" evidence="2">
    <location>
        <begin position="776"/>
        <end position="786"/>
    </location>
</feature>
<feature type="compositionally biased region" description="Polar residues" evidence="2">
    <location>
        <begin position="1279"/>
        <end position="1301"/>
    </location>
</feature>
<dbReference type="RefSeq" id="XP_015655472.1">
    <property type="nucleotide sequence ID" value="XM_015805995.1"/>
</dbReference>
<proteinExistence type="predicted"/>
<feature type="region of interest" description="Disordered" evidence="2">
    <location>
        <begin position="335"/>
        <end position="393"/>
    </location>
</feature>
<dbReference type="EMBL" id="LGTL01000018">
    <property type="protein sequence ID" value="KPA77033.1"/>
    <property type="molecule type" value="Genomic_DNA"/>
</dbReference>
<reference evidence="3 4" key="1">
    <citation type="submission" date="2015-07" db="EMBL/GenBank/DDBJ databases">
        <title>High-quality genome of monoxenous trypanosomatid Leptomonas pyrrhocoris.</title>
        <authorList>
            <person name="Flegontov P."/>
            <person name="Butenko A."/>
            <person name="Firsov S."/>
            <person name="Vlcek C."/>
            <person name="Logacheva M.D."/>
            <person name="Field M."/>
            <person name="Filatov D."/>
            <person name="Flegontova O."/>
            <person name="Gerasimov E."/>
            <person name="Jackson A.P."/>
            <person name="Kelly S."/>
            <person name="Opperdoes F."/>
            <person name="O'Reilly A."/>
            <person name="Votypka J."/>
            <person name="Yurchenko V."/>
            <person name="Lukes J."/>
        </authorList>
    </citation>
    <scope>NUCLEOTIDE SEQUENCE [LARGE SCALE GENOMIC DNA]</scope>
    <source>
        <strain evidence="3">H10</strain>
    </source>
</reference>
<dbReference type="Proteomes" id="UP000037923">
    <property type="component" value="Unassembled WGS sequence"/>
</dbReference>
<feature type="region of interest" description="Disordered" evidence="2">
    <location>
        <begin position="1492"/>
        <end position="1512"/>
    </location>
</feature>
<organism evidence="3 4">
    <name type="scientific">Leptomonas pyrrhocoris</name>
    <name type="common">Firebug parasite</name>
    <dbReference type="NCBI Taxonomy" id="157538"/>
    <lineage>
        <taxon>Eukaryota</taxon>
        <taxon>Discoba</taxon>
        <taxon>Euglenozoa</taxon>
        <taxon>Kinetoplastea</taxon>
        <taxon>Metakinetoplastina</taxon>
        <taxon>Trypanosomatida</taxon>
        <taxon>Trypanosomatidae</taxon>
        <taxon>Leishmaniinae</taxon>
        <taxon>Leptomonas</taxon>
    </lineage>
</organism>
<feature type="region of interest" description="Disordered" evidence="2">
    <location>
        <begin position="1164"/>
        <end position="1184"/>
    </location>
</feature>
<evidence type="ECO:0000313" key="4">
    <source>
        <dbReference type="Proteomes" id="UP000037923"/>
    </source>
</evidence>
<feature type="compositionally biased region" description="Polar residues" evidence="2">
    <location>
        <begin position="1496"/>
        <end position="1512"/>
    </location>
</feature>
<dbReference type="EMBL" id="LGTL01000018">
    <property type="protein sequence ID" value="KPA77034.1"/>
    <property type="molecule type" value="Genomic_DNA"/>
</dbReference>
<feature type="region of interest" description="Disordered" evidence="2">
    <location>
        <begin position="162"/>
        <end position="247"/>
    </location>
</feature>
<feature type="region of interest" description="Disordered" evidence="2">
    <location>
        <begin position="1367"/>
        <end position="1408"/>
    </location>
</feature>
<feature type="region of interest" description="Disordered" evidence="2">
    <location>
        <begin position="1"/>
        <end position="81"/>
    </location>
</feature>
<feature type="region of interest" description="Disordered" evidence="2">
    <location>
        <begin position="864"/>
        <end position="918"/>
    </location>
</feature>
<feature type="compositionally biased region" description="Gly residues" evidence="2">
    <location>
        <begin position="103"/>
        <end position="119"/>
    </location>
</feature>
<keyword evidence="4" id="KW-1185">Reference proteome</keyword>
<feature type="compositionally biased region" description="Gly residues" evidence="2">
    <location>
        <begin position="367"/>
        <end position="393"/>
    </location>
</feature>
<feature type="region of interest" description="Disordered" evidence="2">
    <location>
        <begin position="99"/>
        <end position="121"/>
    </location>
</feature>
<dbReference type="OrthoDB" id="267482at2759"/>
<evidence type="ECO:0000313" key="3">
    <source>
        <dbReference type="EMBL" id="KPA77034.1"/>
    </source>
</evidence>
<dbReference type="OMA" id="NKIKWRA"/>
<feature type="compositionally biased region" description="Basic and acidic residues" evidence="2">
    <location>
        <begin position="352"/>
        <end position="362"/>
    </location>
</feature>
<feature type="compositionally biased region" description="Low complexity" evidence="2">
    <location>
        <begin position="208"/>
        <end position="221"/>
    </location>
</feature>
<feature type="compositionally biased region" description="Basic and acidic residues" evidence="2">
    <location>
        <begin position="908"/>
        <end position="918"/>
    </location>
</feature>
<dbReference type="VEuPathDB" id="TriTrypDB:LpyrH10_18_1050"/>
<dbReference type="GeneID" id="26907664"/>
<gene>
    <name evidence="3" type="ORF">ABB37_07378</name>
</gene>